<evidence type="ECO:0000256" key="7">
    <source>
        <dbReference type="ARBA" id="ARBA00022840"/>
    </source>
</evidence>
<dbReference type="GO" id="GO:0005524">
    <property type="term" value="F:ATP binding"/>
    <property type="evidence" value="ECO:0007669"/>
    <property type="project" value="UniProtKB-KW"/>
</dbReference>
<feature type="domain" description="Histidine kinase" evidence="11">
    <location>
        <begin position="326"/>
        <end position="543"/>
    </location>
</feature>
<dbReference type="InterPro" id="IPR036097">
    <property type="entry name" value="HisK_dim/P_sf"/>
</dbReference>
<feature type="domain" description="PAC" evidence="12">
    <location>
        <begin position="261"/>
        <end position="313"/>
    </location>
</feature>
<dbReference type="InParanoid" id="H1XS02"/>
<evidence type="ECO:0000256" key="9">
    <source>
        <dbReference type="SAM" id="Coils"/>
    </source>
</evidence>
<dbReference type="InterPro" id="IPR005467">
    <property type="entry name" value="His_kinase_dom"/>
</dbReference>
<dbReference type="EC" id="2.7.13.3" evidence="2"/>
<dbReference type="Proteomes" id="UP000183868">
    <property type="component" value="Chromosome"/>
</dbReference>
<dbReference type="Pfam" id="PF13426">
    <property type="entry name" value="PAS_9"/>
    <property type="match status" value="1"/>
</dbReference>
<dbReference type="PROSITE" id="PS50109">
    <property type="entry name" value="HIS_KIN"/>
    <property type="match status" value="1"/>
</dbReference>
<dbReference type="AlphaFoldDB" id="H1XS02"/>
<dbReference type="SMART" id="SM00387">
    <property type="entry name" value="HATPase_c"/>
    <property type="match status" value="1"/>
</dbReference>
<dbReference type="OrthoDB" id="9805967at2"/>
<proteinExistence type="predicted"/>
<feature type="transmembrane region" description="Helical" evidence="10">
    <location>
        <begin position="42"/>
        <end position="61"/>
    </location>
</feature>
<dbReference type="InterPro" id="IPR035965">
    <property type="entry name" value="PAS-like_dom_sf"/>
</dbReference>
<reference evidence="14 15" key="1">
    <citation type="submission" date="2011-09" db="EMBL/GenBank/DDBJ databases">
        <title>The permanent draft genome of Caldithrix abyssi DSM 13497.</title>
        <authorList>
            <consortium name="US DOE Joint Genome Institute (JGI-PGF)"/>
            <person name="Lucas S."/>
            <person name="Han J."/>
            <person name="Lapidus A."/>
            <person name="Bruce D."/>
            <person name="Goodwin L."/>
            <person name="Pitluck S."/>
            <person name="Peters L."/>
            <person name="Kyrpides N."/>
            <person name="Mavromatis K."/>
            <person name="Ivanova N."/>
            <person name="Mikhailova N."/>
            <person name="Chertkov O."/>
            <person name="Detter J.C."/>
            <person name="Tapia R."/>
            <person name="Han C."/>
            <person name="Land M."/>
            <person name="Hauser L."/>
            <person name="Markowitz V."/>
            <person name="Cheng J.-F."/>
            <person name="Hugenholtz P."/>
            <person name="Woyke T."/>
            <person name="Wu D."/>
            <person name="Spring S."/>
            <person name="Brambilla E."/>
            <person name="Klenk H.-P."/>
            <person name="Eisen J.A."/>
        </authorList>
    </citation>
    <scope>NUCLEOTIDE SEQUENCE [LARGE SCALE GENOMIC DNA]</scope>
    <source>
        <strain evidence="14 15">DSM 13497</strain>
    </source>
</reference>
<evidence type="ECO:0000256" key="6">
    <source>
        <dbReference type="ARBA" id="ARBA00022777"/>
    </source>
</evidence>
<sequence length="546" mass="62170">MKKFLNRLNSIDQLFALLRVLTLVGGLVWVLLAPIPGGQRKLLFYNFFFFSVYSILLYVYIYHHPPQIRKAYLVVLVLDLIFLSILTRYTGGFHSDFILGFFLLVALHSFYFGLKFGLAVATASALLYLLCAHTQINAQNFINLILRIAFFYLVAGSMGLLSRKEARDRQRIEQLYNDLNRHRAELEQERDKLAKILMGIDAGLVLLNRDQRILWMNRVAEEWFGPVQNLKDQFCGYALWRSSDICNDCPTERCLKSGKIETKEIEFKTDNHQLKFFRVTAAPLMNEAGEIEQILELMQDITREKELNLQMIHKSKLAAIGELASSIAHEINNPLSAIAVCIQQITDVMQSNGHEAANANDIKLCLQSMKNEIQRCKKITTGLLDISRKSTHRRVPLNLNQVLRNVLMLVRYKAEKEHKNIELDLQQPLPEIIGEADELAQVFINLILNALEFTPTGKSIYIKSGTQNHQFVFVKVQDEGYGIPIQNLNKIFDPFFTTKPRGAGTGLGLAISKRIVRTHGGSIQVESKLHQGTVFTVLLPVARREA</sequence>
<dbReference type="Pfam" id="PF02518">
    <property type="entry name" value="HATPase_c"/>
    <property type="match status" value="1"/>
</dbReference>
<dbReference type="PANTHER" id="PTHR43065">
    <property type="entry name" value="SENSOR HISTIDINE KINASE"/>
    <property type="match status" value="1"/>
</dbReference>
<keyword evidence="6 14" id="KW-0418">Kinase</keyword>
<dbReference type="SUPFAM" id="SSF55874">
    <property type="entry name" value="ATPase domain of HSP90 chaperone/DNA topoisomerase II/histidine kinase"/>
    <property type="match status" value="1"/>
</dbReference>
<feature type="transmembrane region" description="Helical" evidence="10">
    <location>
        <begin position="73"/>
        <end position="91"/>
    </location>
</feature>
<dbReference type="STRING" id="880073.Cabys_1746"/>
<dbReference type="PANTHER" id="PTHR43065:SF10">
    <property type="entry name" value="PEROXIDE STRESS-ACTIVATED HISTIDINE KINASE MAK3"/>
    <property type="match status" value="1"/>
</dbReference>
<dbReference type="FunFam" id="3.30.565.10:FF:000006">
    <property type="entry name" value="Sensor histidine kinase WalK"/>
    <property type="match status" value="1"/>
</dbReference>
<dbReference type="HOGENOM" id="CLU_000445_114_39_0"/>
<protein>
    <recommendedName>
        <fullName evidence="2">histidine kinase</fullName>
        <ecNumber evidence="2">2.7.13.3</ecNumber>
    </recommendedName>
</protein>
<keyword evidence="8" id="KW-0902">Two-component regulatory system</keyword>
<evidence type="ECO:0000256" key="8">
    <source>
        <dbReference type="ARBA" id="ARBA00023012"/>
    </source>
</evidence>
<evidence type="ECO:0000256" key="5">
    <source>
        <dbReference type="ARBA" id="ARBA00022741"/>
    </source>
</evidence>
<dbReference type="Proteomes" id="UP000004671">
    <property type="component" value="Chromosome"/>
</dbReference>
<feature type="transmembrane region" description="Helical" evidence="10">
    <location>
        <begin position="16"/>
        <end position="36"/>
    </location>
</feature>
<dbReference type="SUPFAM" id="SSF55785">
    <property type="entry name" value="PYP-like sensor domain (PAS domain)"/>
    <property type="match status" value="1"/>
</dbReference>
<organism evidence="14 15">
    <name type="scientific">Caldithrix abyssi DSM 13497</name>
    <dbReference type="NCBI Taxonomy" id="880073"/>
    <lineage>
        <taxon>Bacteria</taxon>
        <taxon>Pseudomonadati</taxon>
        <taxon>Calditrichota</taxon>
        <taxon>Calditrichia</taxon>
        <taxon>Calditrichales</taxon>
        <taxon>Calditrichaceae</taxon>
        <taxon>Caldithrix</taxon>
    </lineage>
</organism>
<dbReference type="CDD" id="cd00082">
    <property type="entry name" value="HisKA"/>
    <property type="match status" value="1"/>
</dbReference>
<dbReference type="InterPro" id="IPR000014">
    <property type="entry name" value="PAS"/>
</dbReference>
<dbReference type="InterPro" id="IPR036890">
    <property type="entry name" value="HATPase_C_sf"/>
</dbReference>
<evidence type="ECO:0000313" key="15">
    <source>
        <dbReference type="Proteomes" id="UP000004671"/>
    </source>
</evidence>
<feature type="transmembrane region" description="Helical" evidence="10">
    <location>
        <begin position="97"/>
        <end position="129"/>
    </location>
</feature>
<dbReference type="SUPFAM" id="SSF47384">
    <property type="entry name" value="Homodimeric domain of signal transducing histidine kinase"/>
    <property type="match status" value="1"/>
</dbReference>
<reference evidence="13 16" key="2">
    <citation type="submission" date="2016-11" db="EMBL/GenBank/DDBJ databases">
        <title>Genomic analysis of Caldithrix abyssi and proposal of a novel bacterial phylum Caldithrichaeota.</title>
        <authorList>
            <person name="Kublanov I."/>
            <person name="Sigalova O."/>
            <person name="Gavrilov S."/>
            <person name="Lebedinsky A."/>
            <person name="Ivanova N."/>
            <person name="Daum C."/>
            <person name="Reddy T."/>
            <person name="Klenk H.P."/>
            <person name="Goker M."/>
            <person name="Reva O."/>
            <person name="Miroshnichenko M."/>
            <person name="Kyprides N."/>
            <person name="Woyke T."/>
            <person name="Gelfand M."/>
        </authorList>
    </citation>
    <scope>NUCLEOTIDE SEQUENCE [LARGE SCALE GENOMIC DNA]</scope>
    <source>
        <strain evidence="13 16">LF13</strain>
    </source>
</reference>
<evidence type="ECO:0000313" key="13">
    <source>
        <dbReference type="EMBL" id="APF18495.1"/>
    </source>
</evidence>
<evidence type="ECO:0000256" key="2">
    <source>
        <dbReference type="ARBA" id="ARBA00012438"/>
    </source>
</evidence>
<evidence type="ECO:0000256" key="1">
    <source>
        <dbReference type="ARBA" id="ARBA00000085"/>
    </source>
</evidence>
<dbReference type="InterPro" id="IPR004358">
    <property type="entry name" value="Sig_transdc_His_kin-like_C"/>
</dbReference>
<dbReference type="SMART" id="SM00388">
    <property type="entry name" value="HisKA"/>
    <property type="match status" value="1"/>
</dbReference>
<keyword evidence="3" id="KW-0597">Phosphoprotein</keyword>
<keyword evidence="10" id="KW-0812">Transmembrane</keyword>
<evidence type="ECO:0000259" key="12">
    <source>
        <dbReference type="PROSITE" id="PS50113"/>
    </source>
</evidence>
<name>H1XS02_CALAY</name>
<dbReference type="eggNOG" id="COG4191">
    <property type="taxonomic scope" value="Bacteria"/>
</dbReference>
<dbReference type="EMBL" id="CP018099">
    <property type="protein sequence ID" value="APF18495.1"/>
    <property type="molecule type" value="Genomic_DNA"/>
</dbReference>
<dbReference type="RefSeq" id="WP_006929850.1">
    <property type="nucleotide sequence ID" value="NZ_CM001402.1"/>
</dbReference>
<dbReference type="InterPro" id="IPR003661">
    <property type="entry name" value="HisK_dim/P_dom"/>
</dbReference>
<gene>
    <name evidence="13" type="ORF">Cabys_1746</name>
    <name evidence="14" type="ORF">Calab_2888</name>
</gene>
<evidence type="ECO:0000256" key="10">
    <source>
        <dbReference type="SAM" id="Phobius"/>
    </source>
</evidence>
<dbReference type="KEGG" id="caby:Cabys_1746"/>
<evidence type="ECO:0000259" key="11">
    <source>
        <dbReference type="PROSITE" id="PS50109"/>
    </source>
</evidence>
<dbReference type="Gene3D" id="1.10.287.130">
    <property type="match status" value="1"/>
</dbReference>
<dbReference type="InterPro" id="IPR003594">
    <property type="entry name" value="HATPase_dom"/>
</dbReference>
<evidence type="ECO:0000256" key="3">
    <source>
        <dbReference type="ARBA" id="ARBA00022553"/>
    </source>
</evidence>
<dbReference type="GO" id="GO:0000155">
    <property type="term" value="F:phosphorelay sensor kinase activity"/>
    <property type="evidence" value="ECO:0007669"/>
    <property type="project" value="InterPro"/>
</dbReference>
<feature type="coiled-coil region" evidence="9">
    <location>
        <begin position="169"/>
        <end position="196"/>
    </location>
</feature>
<dbReference type="Pfam" id="PF00512">
    <property type="entry name" value="HisKA"/>
    <property type="match status" value="1"/>
</dbReference>
<accession>H1XS02</accession>
<keyword evidence="4" id="KW-0808">Transferase</keyword>
<dbReference type="PaxDb" id="880073-Calab_2888"/>
<keyword evidence="10" id="KW-1133">Transmembrane helix</keyword>
<evidence type="ECO:0000313" key="16">
    <source>
        <dbReference type="Proteomes" id="UP000183868"/>
    </source>
</evidence>
<dbReference type="Gene3D" id="3.30.565.10">
    <property type="entry name" value="Histidine kinase-like ATPase, C-terminal domain"/>
    <property type="match status" value="1"/>
</dbReference>
<dbReference type="InterPro" id="IPR000700">
    <property type="entry name" value="PAS-assoc_C"/>
</dbReference>
<dbReference type="eggNOG" id="COG3437">
    <property type="taxonomic scope" value="Bacteria"/>
</dbReference>
<keyword evidence="7" id="KW-0067">ATP-binding</keyword>
<dbReference type="CDD" id="cd00130">
    <property type="entry name" value="PAS"/>
    <property type="match status" value="1"/>
</dbReference>
<comment type="catalytic activity">
    <reaction evidence="1">
        <text>ATP + protein L-histidine = ADP + protein N-phospho-L-histidine.</text>
        <dbReference type="EC" id="2.7.13.3"/>
    </reaction>
</comment>
<dbReference type="PROSITE" id="PS50113">
    <property type="entry name" value="PAC"/>
    <property type="match status" value="1"/>
</dbReference>
<keyword evidence="9" id="KW-0175">Coiled coil</keyword>
<keyword evidence="15" id="KW-1185">Reference proteome</keyword>
<dbReference type="PRINTS" id="PR00344">
    <property type="entry name" value="BCTRLSENSOR"/>
</dbReference>
<keyword evidence="5" id="KW-0547">Nucleotide-binding</keyword>
<evidence type="ECO:0000313" key="14">
    <source>
        <dbReference type="EMBL" id="EHO42495.1"/>
    </source>
</evidence>
<dbReference type="Gene3D" id="3.30.450.20">
    <property type="entry name" value="PAS domain"/>
    <property type="match status" value="1"/>
</dbReference>
<feature type="transmembrane region" description="Helical" evidence="10">
    <location>
        <begin position="141"/>
        <end position="161"/>
    </location>
</feature>
<evidence type="ECO:0000256" key="4">
    <source>
        <dbReference type="ARBA" id="ARBA00022679"/>
    </source>
</evidence>
<dbReference type="EMBL" id="CM001402">
    <property type="protein sequence ID" value="EHO42495.1"/>
    <property type="molecule type" value="Genomic_DNA"/>
</dbReference>
<keyword evidence="10" id="KW-0472">Membrane</keyword>